<feature type="domain" description="Integrase-type" evidence="9">
    <location>
        <begin position="44"/>
        <end position="85"/>
    </location>
</feature>
<keyword evidence="2" id="KW-0548">Nucleotidyltransferase</keyword>
<dbReference type="PROSITE" id="PS50876">
    <property type="entry name" value="ZF_INTEGRASE"/>
    <property type="match status" value="1"/>
</dbReference>
<keyword evidence="3" id="KW-0540">Nuclease</keyword>
<keyword evidence="1" id="KW-0808">Transferase</keyword>
<dbReference type="Gene3D" id="1.10.10.200">
    <property type="match status" value="1"/>
</dbReference>
<dbReference type="Proteomes" id="UP000611277">
    <property type="component" value="Unassembled WGS sequence"/>
</dbReference>
<reference evidence="10" key="1">
    <citation type="submission" date="2019-09" db="EMBL/GenBank/DDBJ databases">
        <title>Bird 10,000 Genomes (B10K) Project - Family phase.</title>
        <authorList>
            <person name="Zhang G."/>
        </authorList>
    </citation>
    <scope>NUCLEOTIDE SEQUENCE</scope>
    <source>
        <strain evidence="10">OUT-0039</strain>
        <tissue evidence="10">Muscle</tissue>
    </source>
</reference>
<evidence type="ECO:0000256" key="4">
    <source>
        <dbReference type="ARBA" id="ARBA00022723"/>
    </source>
</evidence>
<name>A0A851SN63_CERFA</name>
<dbReference type="InterPro" id="IPR043502">
    <property type="entry name" value="DNA/RNA_pol_sf"/>
</dbReference>
<evidence type="ECO:0000256" key="3">
    <source>
        <dbReference type="ARBA" id="ARBA00022722"/>
    </source>
</evidence>
<evidence type="ECO:0000313" key="10">
    <source>
        <dbReference type="EMBL" id="NXD04790.1"/>
    </source>
</evidence>
<protein>
    <submittedName>
        <fullName evidence="10">POK6 protein</fullName>
    </submittedName>
</protein>
<proteinExistence type="predicted"/>
<comment type="caution">
    <text evidence="10">The sequence shown here is derived from an EMBL/GenBank/DDBJ whole genome shotgun (WGS) entry which is preliminary data.</text>
</comment>
<dbReference type="GO" id="GO:0016787">
    <property type="term" value="F:hydrolase activity"/>
    <property type="evidence" value="ECO:0007669"/>
    <property type="project" value="UniProtKB-KW"/>
</dbReference>
<dbReference type="PANTHER" id="PTHR41694:SF3">
    <property type="entry name" value="RNA-DIRECTED DNA POLYMERASE-RELATED"/>
    <property type="match status" value="1"/>
</dbReference>
<dbReference type="InterPro" id="IPR017856">
    <property type="entry name" value="Integrase-like_N"/>
</dbReference>
<keyword evidence="8" id="KW-0862">Zinc</keyword>
<organism evidence="10 11">
    <name type="scientific">Certhia familiaris</name>
    <name type="common">Eurasian treecreeper</name>
    <dbReference type="NCBI Taxonomy" id="73333"/>
    <lineage>
        <taxon>Eukaryota</taxon>
        <taxon>Metazoa</taxon>
        <taxon>Chordata</taxon>
        <taxon>Craniata</taxon>
        <taxon>Vertebrata</taxon>
        <taxon>Euteleostomi</taxon>
        <taxon>Archelosauria</taxon>
        <taxon>Archosauria</taxon>
        <taxon>Dinosauria</taxon>
        <taxon>Saurischia</taxon>
        <taxon>Theropoda</taxon>
        <taxon>Coelurosauria</taxon>
        <taxon>Aves</taxon>
        <taxon>Neognathae</taxon>
        <taxon>Neoaves</taxon>
        <taxon>Telluraves</taxon>
        <taxon>Australaves</taxon>
        <taxon>Passeriformes</taxon>
        <taxon>Certhiidae</taxon>
        <taxon>Certhiinae</taxon>
        <taxon>Certhia</taxon>
    </lineage>
</organism>
<evidence type="ECO:0000256" key="6">
    <source>
        <dbReference type="ARBA" id="ARBA00022801"/>
    </source>
</evidence>
<dbReference type="EMBL" id="WBNC01028653">
    <property type="protein sequence ID" value="NXD04790.1"/>
    <property type="molecule type" value="Genomic_DNA"/>
</dbReference>
<feature type="non-terminal residue" evidence="10">
    <location>
        <position position="110"/>
    </location>
</feature>
<evidence type="ECO:0000256" key="5">
    <source>
        <dbReference type="ARBA" id="ARBA00022759"/>
    </source>
</evidence>
<evidence type="ECO:0000256" key="8">
    <source>
        <dbReference type="PROSITE-ProRule" id="PRU00450"/>
    </source>
</evidence>
<dbReference type="AlphaFoldDB" id="A0A851SN63"/>
<feature type="non-terminal residue" evidence="10">
    <location>
        <position position="1"/>
    </location>
</feature>
<evidence type="ECO:0000313" key="11">
    <source>
        <dbReference type="Proteomes" id="UP000611277"/>
    </source>
</evidence>
<dbReference type="GO" id="GO:0004519">
    <property type="term" value="F:endonuclease activity"/>
    <property type="evidence" value="ECO:0007669"/>
    <property type="project" value="UniProtKB-KW"/>
</dbReference>
<gene>
    <name evidence="10" type="primary">Ervk6_5</name>
    <name evidence="10" type="ORF">CERFAM_R14443</name>
</gene>
<accession>A0A851SN63</accession>
<evidence type="ECO:0000259" key="9">
    <source>
        <dbReference type="PROSITE" id="PS50876"/>
    </source>
</evidence>
<dbReference type="GO" id="GO:0003964">
    <property type="term" value="F:RNA-directed DNA polymerase activity"/>
    <property type="evidence" value="ECO:0007669"/>
    <property type="project" value="UniProtKB-KW"/>
</dbReference>
<keyword evidence="6" id="KW-0378">Hydrolase</keyword>
<keyword evidence="7" id="KW-0695">RNA-directed DNA polymerase</keyword>
<dbReference type="SUPFAM" id="SSF56672">
    <property type="entry name" value="DNA/RNA polymerases"/>
    <property type="match status" value="1"/>
</dbReference>
<evidence type="ECO:0000256" key="7">
    <source>
        <dbReference type="ARBA" id="ARBA00022918"/>
    </source>
</evidence>
<keyword evidence="8" id="KW-0863">Zinc-finger</keyword>
<dbReference type="PANTHER" id="PTHR41694">
    <property type="entry name" value="ENDOGENOUS RETROVIRUS GROUP K MEMBER POL PROTEIN"/>
    <property type="match status" value="1"/>
</dbReference>
<dbReference type="SUPFAM" id="SSF46919">
    <property type="entry name" value="N-terminal Zn binding domain of HIV integrase"/>
    <property type="match status" value="1"/>
</dbReference>
<keyword evidence="11" id="KW-1185">Reference proteome</keyword>
<dbReference type="InterPro" id="IPR003308">
    <property type="entry name" value="Integrase_Zn-bd_dom_N"/>
</dbReference>
<keyword evidence="4" id="KW-0479">Metal-binding</keyword>
<dbReference type="GO" id="GO:0008270">
    <property type="term" value="F:zinc ion binding"/>
    <property type="evidence" value="ECO:0007669"/>
    <property type="project" value="UniProtKB-KW"/>
</dbReference>
<sequence length="110" mass="12122">MGALQPGLPNPAMLPQDWPVLIVDLKDCFFTIPLHPQDTKPPLPRTTAARGSHSIFHQNAKRLAREFKISLNEARVIVKACPTCSYHNGGQGIGLGVNPRGLESNQLWQM</sequence>
<evidence type="ECO:0000256" key="2">
    <source>
        <dbReference type="ARBA" id="ARBA00022695"/>
    </source>
</evidence>
<dbReference type="GO" id="GO:0035613">
    <property type="term" value="F:RNA stem-loop binding"/>
    <property type="evidence" value="ECO:0007669"/>
    <property type="project" value="TreeGrafter"/>
</dbReference>
<dbReference type="Pfam" id="PF02022">
    <property type="entry name" value="Integrase_Zn"/>
    <property type="match status" value="1"/>
</dbReference>
<evidence type="ECO:0000256" key="1">
    <source>
        <dbReference type="ARBA" id="ARBA00022679"/>
    </source>
</evidence>
<keyword evidence="5" id="KW-0255">Endonuclease</keyword>